<organism evidence="1">
    <name type="scientific">Pyricularia oryzae (strain Y34)</name>
    <name type="common">Rice blast fungus</name>
    <name type="synonym">Magnaporthe oryzae</name>
    <dbReference type="NCBI Taxonomy" id="1143189"/>
    <lineage>
        <taxon>Eukaryota</taxon>
        <taxon>Fungi</taxon>
        <taxon>Dikarya</taxon>
        <taxon>Ascomycota</taxon>
        <taxon>Pezizomycotina</taxon>
        <taxon>Sordariomycetes</taxon>
        <taxon>Sordariomycetidae</taxon>
        <taxon>Magnaporthales</taxon>
        <taxon>Pyriculariaceae</taxon>
        <taxon>Pyricularia</taxon>
    </lineage>
</organism>
<dbReference type="PANTHER" id="PTHR37535">
    <property type="entry name" value="FLUG DOMAIN PROTEIN"/>
    <property type="match status" value="1"/>
</dbReference>
<dbReference type="PANTHER" id="PTHR37535:SF3">
    <property type="entry name" value="FLUG DOMAIN-CONTAINING PROTEIN"/>
    <property type="match status" value="1"/>
</dbReference>
<sequence length="222" mass="24408">MGFDDCATGSGKAHPSLSLGNGGSVDVHHALSLGNSSSGLWTRKEIHEGNPVGEISEGSSRAGTGKGLLYRHTEMLVAWKDGQPELRYSLKREFAKGMHNKEDQRPTHILYEHVPGQPLILNPIVFLLAIFLARGAFKSYSTIQQILAVKPPPDQEYWVLDWADRVMNLPVFPTMTAAGLTEKIQTAGAFTNQIRGLSIRAGMERPVTPHGIRRECLIQATR</sequence>
<dbReference type="Pfam" id="PF11917">
    <property type="entry name" value="DUF3435"/>
    <property type="match status" value="1"/>
</dbReference>
<proteinExistence type="predicted"/>
<protein>
    <submittedName>
        <fullName evidence="1">Uncharacterized protein</fullName>
    </submittedName>
</protein>
<dbReference type="AlphaFoldDB" id="A0AA97NMH8"/>
<dbReference type="InterPro" id="IPR021842">
    <property type="entry name" value="DUF3435"/>
</dbReference>
<accession>A0AA97NMH8</accession>
<name>A0AA97NMH8_PYRO3</name>
<gene>
    <name evidence="1" type="ORF">OOU_Y34scaffold01015g11</name>
</gene>
<evidence type="ECO:0000313" key="1">
    <source>
        <dbReference type="EMBL" id="ELQ32919.1"/>
    </source>
</evidence>
<dbReference type="EMBL" id="JH793304">
    <property type="protein sequence ID" value="ELQ32919.1"/>
    <property type="molecule type" value="Genomic_DNA"/>
</dbReference>
<reference evidence="1" key="1">
    <citation type="journal article" date="2012" name="PLoS Genet.">
        <title>Comparative analysis of the genomes of two field isolates of the rice blast fungus Magnaporthe oryzae.</title>
        <authorList>
            <person name="Xue M."/>
            <person name="Yang J."/>
            <person name="Li Z."/>
            <person name="Hu S."/>
            <person name="Yao N."/>
            <person name="Dean R.A."/>
            <person name="Zhao W."/>
            <person name="Shen M."/>
            <person name="Zhang H."/>
            <person name="Li C."/>
            <person name="Liu L."/>
            <person name="Cao L."/>
            <person name="Xu X."/>
            <person name="Xing Y."/>
            <person name="Hsiang T."/>
            <person name="Zhang Z."/>
            <person name="Xu J.R."/>
            <person name="Peng Y.L."/>
        </authorList>
    </citation>
    <scope>NUCLEOTIDE SEQUENCE</scope>
    <source>
        <strain evidence="1">Y34</strain>
    </source>
</reference>
<dbReference type="Proteomes" id="UP000011086">
    <property type="component" value="Unassembled WGS sequence"/>
</dbReference>